<evidence type="ECO:0000313" key="2">
    <source>
        <dbReference type="EMBL" id="KAI1233248.1"/>
    </source>
</evidence>
<accession>A0A835ND27</accession>
<protein>
    <submittedName>
        <fullName evidence="1">Uncharacterized protein</fullName>
    </submittedName>
</protein>
<evidence type="ECO:0000313" key="1">
    <source>
        <dbReference type="EMBL" id="KAG0113218.1"/>
    </source>
</evidence>
<dbReference type="AlphaFoldDB" id="A0A835ND27"/>
<proteinExistence type="predicted"/>
<reference evidence="2" key="3">
    <citation type="submission" date="2022-01" db="EMBL/GenBank/DDBJ databases">
        <authorList>
            <person name="Rubenstein D.R."/>
        </authorList>
    </citation>
    <scope>NUCLEOTIDE SEQUENCE</scope>
    <source>
        <strain evidence="2">SS15</strain>
        <tissue evidence="2">Liver</tissue>
    </source>
</reference>
<evidence type="ECO:0000313" key="3">
    <source>
        <dbReference type="Proteomes" id="UP000618051"/>
    </source>
</evidence>
<dbReference type="Proteomes" id="UP000618051">
    <property type="component" value="Unassembled WGS sequence"/>
</dbReference>
<sequence>MEMDASFSKKLHLADDTRVIPLLATTCIPVTSPSPGTAPSPPQPCHQQHVPFAFDIILHINHPRQAVTTAPHILQHLLYILQHVLYILSSPSTPQHWDTQACSYLFQSGACANRETGMTTVRLGPGCDTAHALEKIAVM</sequence>
<dbReference type="OrthoDB" id="9395915at2759"/>
<dbReference type="EMBL" id="JADDUC020000019">
    <property type="protein sequence ID" value="KAI1233248.1"/>
    <property type="molecule type" value="Genomic_DNA"/>
</dbReference>
<reference evidence="1" key="1">
    <citation type="submission" date="2020-10" db="EMBL/GenBank/DDBJ databases">
        <title>Feather gene expression reveals the developmental basis of iridescence in African starlings.</title>
        <authorList>
            <person name="Rubenstein D.R."/>
        </authorList>
    </citation>
    <scope>NUCLEOTIDE SEQUENCE</scope>
    <source>
        <strain evidence="1">SS15</strain>
        <tissue evidence="1">Liver</tissue>
    </source>
</reference>
<keyword evidence="3" id="KW-1185">Reference proteome</keyword>
<comment type="caution">
    <text evidence="1">The sequence shown here is derived from an EMBL/GenBank/DDBJ whole genome shotgun (WGS) entry which is preliminary data.</text>
</comment>
<organism evidence="1">
    <name type="scientific">Lamprotornis superbus</name>
    <dbReference type="NCBI Taxonomy" id="245042"/>
    <lineage>
        <taxon>Eukaryota</taxon>
        <taxon>Metazoa</taxon>
        <taxon>Chordata</taxon>
        <taxon>Craniata</taxon>
        <taxon>Vertebrata</taxon>
        <taxon>Euteleostomi</taxon>
        <taxon>Archelosauria</taxon>
        <taxon>Archosauria</taxon>
        <taxon>Dinosauria</taxon>
        <taxon>Saurischia</taxon>
        <taxon>Theropoda</taxon>
        <taxon>Coelurosauria</taxon>
        <taxon>Aves</taxon>
        <taxon>Neognathae</taxon>
        <taxon>Neoaves</taxon>
        <taxon>Telluraves</taxon>
        <taxon>Australaves</taxon>
        <taxon>Passeriformes</taxon>
        <taxon>Sturnidae</taxon>
        <taxon>Lamprotornis</taxon>
    </lineage>
</organism>
<gene>
    <name evidence="2" type="ORF">IHE44_0004849</name>
    <name evidence="1" type="ORF">IHE44_011520</name>
</gene>
<dbReference type="EMBL" id="JADDUC010000512">
    <property type="protein sequence ID" value="KAG0113218.1"/>
    <property type="molecule type" value="Genomic_DNA"/>
</dbReference>
<name>A0A835ND27_9PASS</name>
<reference evidence="2 3" key="2">
    <citation type="journal article" date="2021" name="J. Hered.">
        <title>Feather Gene Expression Elucidates the Developmental Basis of Plumage Iridescence in African Starlings.</title>
        <authorList>
            <person name="Rubenstein D.R."/>
            <person name="Corvelo A."/>
            <person name="MacManes M.D."/>
            <person name="Maia R."/>
            <person name="Narzisi G."/>
            <person name="Rousaki A."/>
            <person name="Vandenabeele P."/>
            <person name="Shawkey M.D."/>
            <person name="Solomon J."/>
        </authorList>
    </citation>
    <scope>NUCLEOTIDE SEQUENCE [LARGE SCALE GENOMIC DNA]</scope>
    <source>
        <strain evidence="2">SS15</strain>
    </source>
</reference>